<comment type="caution">
    <text evidence="4">The sequence shown here is derived from an EMBL/GenBank/DDBJ whole genome shotgun (WGS) entry which is preliminary data.</text>
</comment>
<dbReference type="InterPro" id="IPR036291">
    <property type="entry name" value="NAD(P)-bd_dom_sf"/>
</dbReference>
<evidence type="ECO:0000256" key="3">
    <source>
        <dbReference type="SAM" id="MobiDB-lite"/>
    </source>
</evidence>
<protein>
    <recommendedName>
        <fullName evidence="6">Short-chain dehydrogenase/reductase SDR</fullName>
    </recommendedName>
</protein>
<dbReference type="PRINTS" id="PR00081">
    <property type="entry name" value="GDHRDH"/>
</dbReference>
<comment type="similarity">
    <text evidence="2">Belongs to the short-chain dehydrogenases/reductases (SDR) family.</text>
</comment>
<keyword evidence="5" id="KW-1185">Reference proteome</keyword>
<feature type="region of interest" description="Disordered" evidence="3">
    <location>
        <begin position="1"/>
        <end position="26"/>
    </location>
</feature>
<proteinExistence type="inferred from homology"/>
<evidence type="ECO:0000256" key="2">
    <source>
        <dbReference type="RuleBase" id="RU000363"/>
    </source>
</evidence>
<gene>
    <name evidence="4" type="ORF">Dxin01_03302</name>
</gene>
<dbReference type="InterPro" id="IPR002347">
    <property type="entry name" value="SDR_fam"/>
</dbReference>
<reference evidence="4 5" key="1">
    <citation type="submission" date="2024-02" db="EMBL/GenBank/DDBJ databases">
        <title>Deinococcus xinjiangensis NBRC 107630.</title>
        <authorList>
            <person name="Ichikawa N."/>
            <person name="Katano-Makiyama Y."/>
            <person name="Hidaka K."/>
        </authorList>
    </citation>
    <scope>NUCLEOTIDE SEQUENCE [LARGE SCALE GENOMIC DNA]</scope>
    <source>
        <strain evidence="4 5">NBRC 107630</strain>
    </source>
</reference>
<accession>A0ABP9VJJ3</accession>
<evidence type="ECO:0000313" key="4">
    <source>
        <dbReference type="EMBL" id="GAA5503543.1"/>
    </source>
</evidence>
<dbReference type="EMBL" id="BAABRN010000053">
    <property type="protein sequence ID" value="GAA5503543.1"/>
    <property type="molecule type" value="Genomic_DNA"/>
</dbReference>
<keyword evidence="1" id="KW-0560">Oxidoreductase</keyword>
<name>A0ABP9VJJ3_9DEIO</name>
<dbReference type="Gene3D" id="3.40.50.720">
    <property type="entry name" value="NAD(P)-binding Rossmann-like Domain"/>
    <property type="match status" value="1"/>
</dbReference>
<dbReference type="CDD" id="cd05327">
    <property type="entry name" value="retinol-DH_like_SDR_c_like"/>
    <property type="match status" value="1"/>
</dbReference>
<evidence type="ECO:0000256" key="1">
    <source>
        <dbReference type="ARBA" id="ARBA00023002"/>
    </source>
</evidence>
<dbReference type="SUPFAM" id="SSF51735">
    <property type="entry name" value="NAD(P)-binding Rossmann-fold domains"/>
    <property type="match status" value="1"/>
</dbReference>
<evidence type="ECO:0000313" key="5">
    <source>
        <dbReference type="Proteomes" id="UP001458946"/>
    </source>
</evidence>
<evidence type="ECO:0008006" key="6">
    <source>
        <dbReference type="Google" id="ProtNLM"/>
    </source>
</evidence>
<organism evidence="4 5">
    <name type="scientific">Deinococcus xinjiangensis</name>
    <dbReference type="NCBI Taxonomy" id="457454"/>
    <lineage>
        <taxon>Bacteria</taxon>
        <taxon>Thermotogati</taxon>
        <taxon>Deinococcota</taxon>
        <taxon>Deinococci</taxon>
        <taxon>Deinococcales</taxon>
        <taxon>Deinococcaceae</taxon>
        <taxon>Deinococcus</taxon>
    </lineage>
</organism>
<sequence length="318" mass="34749">MHIFNTPAFSRSHRNENTNLRNSPVLDNVKPKLSGTEGKATARALATQGHEVVLVGRNPAKTEEVARQIGARGVLVGDLSELREVRRVADEFRDRYGRLDVLINNAGAMFQERRETAEGLEMTWALNHLSPFVLTHELMSLLLVTPQARVITLSSMMHGMGRIRFDDPEFRRGGYNGWAAYAQSKLANILFARELARRGGGLHSYALHPGVVATSFSSTLAGPIGQTYKVVDRFSVTPEVGAQTSVYLASTTDPLPNGGYFVSSKPAPASARALDDGAAARLWALSDKYLANIPASSSPTWPEILREVHDLTHDTECG</sequence>
<dbReference type="Proteomes" id="UP001458946">
    <property type="component" value="Unassembled WGS sequence"/>
</dbReference>
<dbReference type="PANTHER" id="PTHR43157:SF31">
    <property type="entry name" value="PHOSPHATIDYLINOSITOL-GLYCAN BIOSYNTHESIS CLASS F PROTEIN"/>
    <property type="match status" value="1"/>
</dbReference>
<dbReference type="PANTHER" id="PTHR43157">
    <property type="entry name" value="PHOSPHATIDYLINOSITOL-GLYCAN BIOSYNTHESIS CLASS F PROTEIN-RELATED"/>
    <property type="match status" value="1"/>
</dbReference>
<dbReference type="PRINTS" id="PR00080">
    <property type="entry name" value="SDRFAMILY"/>
</dbReference>
<dbReference type="Pfam" id="PF00106">
    <property type="entry name" value="adh_short"/>
    <property type="match status" value="1"/>
</dbReference>